<evidence type="ECO:0000313" key="2">
    <source>
        <dbReference type="Proteomes" id="UP001631969"/>
    </source>
</evidence>
<gene>
    <name evidence="1" type="ORF">ACI1P1_22630</name>
</gene>
<keyword evidence="1" id="KW-0067">ATP-binding</keyword>
<organism evidence="1 2">
    <name type="scientific">Paenibacillus mesotrionivorans</name>
    <dbReference type="NCBI Taxonomy" id="3160968"/>
    <lineage>
        <taxon>Bacteria</taxon>
        <taxon>Bacillati</taxon>
        <taxon>Bacillota</taxon>
        <taxon>Bacilli</taxon>
        <taxon>Bacillales</taxon>
        <taxon>Paenibacillaceae</taxon>
        <taxon>Paenibacillus</taxon>
    </lineage>
</organism>
<sequence length="204" mass="22342">MPLEGTGLGYRYTKEHWVFRKLDIRVKPGEVVGLVGPSGCGKSTLGKLLAGHQAPREGSILLNGVPVQAAKGMPNPVQLVLQHPEQAVNPKWKLGRTLEEAGMPDKILLRELAVEDAWLNRYPNELSGGELQRICVARALGAVPRYLIADEMTTMLDAITQAQIWYTVLQWAKQHQAGILAVTHDAALAGRLCGRILNWQELAG</sequence>
<keyword evidence="2" id="KW-1185">Reference proteome</keyword>
<proteinExistence type="predicted"/>
<name>A0ACC7P665_9BACL</name>
<reference evidence="1" key="1">
    <citation type="submission" date="2024-12" db="EMBL/GenBank/DDBJ databases">
        <authorList>
            <person name="Wu N."/>
        </authorList>
    </citation>
    <scope>NUCLEOTIDE SEQUENCE</scope>
    <source>
        <strain evidence="1">P15</strain>
    </source>
</reference>
<keyword evidence="1" id="KW-0547">Nucleotide-binding</keyword>
<protein>
    <submittedName>
        <fullName evidence="1">ABC transporter ATP-binding protein</fullName>
    </submittedName>
</protein>
<dbReference type="EMBL" id="JBJURJ010000016">
    <property type="protein sequence ID" value="MFM9331094.1"/>
    <property type="molecule type" value="Genomic_DNA"/>
</dbReference>
<accession>A0ACC7P665</accession>
<evidence type="ECO:0000313" key="1">
    <source>
        <dbReference type="EMBL" id="MFM9331094.1"/>
    </source>
</evidence>
<dbReference type="Proteomes" id="UP001631969">
    <property type="component" value="Unassembled WGS sequence"/>
</dbReference>
<comment type="caution">
    <text evidence="1">The sequence shown here is derived from an EMBL/GenBank/DDBJ whole genome shotgun (WGS) entry which is preliminary data.</text>
</comment>